<keyword evidence="4" id="KW-0410">Iron transport</keyword>
<reference evidence="15" key="1">
    <citation type="submission" date="2016-10" db="EMBL/GenBank/DDBJ databases">
        <authorList>
            <person name="Varghese N."/>
            <person name="Submissions S."/>
        </authorList>
    </citation>
    <scope>NUCLEOTIDE SEQUENCE [LARGE SCALE GENOMIC DNA]</scope>
    <source>
        <strain evidence="15">DSM 18733</strain>
    </source>
</reference>
<evidence type="ECO:0000256" key="1">
    <source>
        <dbReference type="ARBA" id="ARBA00004571"/>
    </source>
</evidence>
<dbReference type="AlphaFoldDB" id="A0A1H7WAN7"/>
<dbReference type="SUPFAM" id="SSF49464">
    <property type="entry name" value="Carboxypeptidase regulatory domain-like"/>
    <property type="match status" value="1"/>
</dbReference>
<evidence type="ECO:0000313" key="15">
    <source>
        <dbReference type="Proteomes" id="UP000199421"/>
    </source>
</evidence>
<dbReference type="STRING" id="407022.SAMN05661044_04492"/>
<dbReference type="GO" id="GO:0009279">
    <property type="term" value="C:cell outer membrane"/>
    <property type="evidence" value="ECO:0007669"/>
    <property type="project" value="UniProtKB-SubCell"/>
</dbReference>
<evidence type="ECO:0000256" key="7">
    <source>
        <dbReference type="ARBA" id="ARBA00023065"/>
    </source>
</evidence>
<keyword evidence="15" id="KW-1185">Reference proteome</keyword>
<proteinExistence type="inferred from homology"/>
<feature type="transmembrane region" description="Helical" evidence="12">
    <location>
        <begin position="20"/>
        <end position="40"/>
    </location>
</feature>
<evidence type="ECO:0000313" key="14">
    <source>
        <dbReference type="EMBL" id="SEM18573.1"/>
    </source>
</evidence>
<dbReference type="PANTHER" id="PTHR32552:SF81">
    <property type="entry name" value="TONB-DEPENDENT OUTER MEMBRANE RECEPTOR"/>
    <property type="match status" value="1"/>
</dbReference>
<evidence type="ECO:0000259" key="13">
    <source>
        <dbReference type="SMART" id="SM00965"/>
    </source>
</evidence>
<dbReference type="OrthoDB" id="9768177at2"/>
<keyword evidence="2 11" id="KW-0813">Transport</keyword>
<dbReference type="Proteomes" id="UP000199421">
    <property type="component" value="Unassembled WGS sequence"/>
</dbReference>
<evidence type="ECO:0000256" key="4">
    <source>
        <dbReference type="ARBA" id="ARBA00022496"/>
    </source>
</evidence>
<gene>
    <name evidence="14" type="ORF">SAMN05661044_04492</name>
</gene>
<evidence type="ECO:0000256" key="8">
    <source>
        <dbReference type="ARBA" id="ARBA00023077"/>
    </source>
</evidence>
<evidence type="ECO:0000256" key="9">
    <source>
        <dbReference type="ARBA" id="ARBA00023136"/>
    </source>
</evidence>
<evidence type="ECO:0000256" key="5">
    <source>
        <dbReference type="ARBA" id="ARBA00022692"/>
    </source>
</evidence>
<evidence type="ECO:0000256" key="10">
    <source>
        <dbReference type="ARBA" id="ARBA00023237"/>
    </source>
</evidence>
<name>A0A1H7WAN7_OLID1</name>
<keyword evidence="12" id="KW-1133">Transmembrane helix</keyword>
<feature type="domain" description="Secretin/TonB short N-terminal" evidence="13">
    <location>
        <begin position="73"/>
        <end position="125"/>
    </location>
</feature>
<dbReference type="Gene3D" id="2.170.130.10">
    <property type="entry name" value="TonB-dependent receptor, plug domain"/>
    <property type="match status" value="1"/>
</dbReference>
<evidence type="ECO:0000256" key="11">
    <source>
        <dbReference type="PROSITE-ProRule" id="PRU01360"/>
    </source>
</evidence>
<dbReference type="InterPro" id="IPR036942">
    <property type="entry name" value="Beta-barrel_TonB_sf"/>
</dbReference>
<keyword evidence="3 11" id="KW-1134">Transmembrane beta strand</keyword>
<comment type="subcellular location">
    <subcellularLocation>
        <location evidence="1 11">Cell outer membrane</location>
        <topology evidence="1 11">Multi-pass membrane protein</topology>
    </subcellularLocation>
</comment>
<dbReference type="Pfam" id="PF13715">
    <property type="entry name" value="CarbopepD_reg_2"/>
    <property type="match status" value="1"/>
</dbReference>
<dbReference type="InterPro" id="IPR012910">
    <property type="entry name" value="Plug_dom"/>
</dbReference>
<keyword evidence="8" id="KW-0798">TonB box</keyword>
<sequence>MKSKELNQKVFYTYCFAHFIAKRSVFLFKYIVLLLITFSLPEEVYAVSEKIDLTARNVKLKTLFPVLEQRGKIRLMYSEENAMLDKLVSINVSDMPVLEVLDQLFSHTDLEYKMLENDLVVITKKDKQQTIEVKGRISDEGGQPLAGVSIIVKGTGKGTSSNEEGQFILRSPENAVLVFSYIGYLSQELEVKSRQLIDVTLTAEAESLGEVVVTALGINREKKSLSYAVTQIGGDQVTKAREINLGNALTGRVAGLNATGTSTGPGGSSRIVIRGNGSLNGDNQPLIVVNGIPIDNSNQGAAGSYGGMDRGNGLSSINPDDIESISVLKGGTAAALYGSRAANGVILITTKSGKGQQGVGVEYNTTLTMETPRNLLDWQYEYGAGSQGAKPSSQAEAIAFGRMSWGARLDGSMVPQPNGEEAPYIAQRDNIKNFYNTGSTFNNTVALSGGNEIANFRFAAANLDNKGIVPNNALNIKSFNLSANATLAKRIIFEGKAQYSIEKNDNRPFTADFQKNPNAGTQIIANSIDVRTLAPGYDANGNEMVWSDYIYATNPYFAVNKMTNGDTRNRFIGMFSTRYNITDYLYARGRVGIDQYNFDAFDLSEPSGTAFNNRGQMNTDQNYKQEVNAEAILGFDKTLGDFSVNALIGGNQMRNTTKGVQLTSGQFNVPFQYFIGNGSAQNFTLNYGKFAINSIFASADIGYKSYLYLTLSARKDWFSTLPPEQNSLLYPSVGLSFVASEAWKSKPMWLDYLKVRASWAQVGGGAPAPYSLDLTYMNQPQQYITGATLMTVNSNTIPNKLKPYTSTTSEAGVEARIFNNKLGVDLTVYDRTTTNDIVNASVPYSSGYQTVALNVGEIRNRGVELLLSGTALRTGAFSWDLAYNMAYNKNTVLKISDDLQSIQLPGATTRTLNGGIYHFEGQPFGMIAGNRAARNEDGQIIYNSATGIPIQGPLEILGKGVPPLTMGITNTFNYKNFSLNVLIDGKFGAKVYAATNAYGTQFGLDKRTVEHNIRETGIDLSGVNQANEPYTGNVSAQTYYSTIWATLTDEFVTSADFIKLRSITLGYSLPNSLLEKTPFEALTLSFVARNLFFLYNKARNIDPEASYSSGNAQGLENFGLPTVRSYGLNLSVKF</sequence>
<dbReference type="Gene3D" id="2.40.170.20">
    <property type="entry name" value="TonB-dependent receptor, beta-barrel domain"/>
    <property type="match status" value="1"/>
</dbReference>
<protein>
    <submittedName>
        <fullName evidence="14">TonB-linked outer membrane protein, SusC/RagA family</fullName>
    </submittedName>
</protein>
<dbReference type="InterPro" id="IPR037066">
    <property type="entry name" value="Plug_dom_sf"/>
</dbReference>
<evidence type="ECO:0000256" key="12">
    <source>
        <dbReference type="SAM" id="Phobius"/>
    </source>
</evidence>
<dbReference type="PANTHER" id="PTHR32552">
    <property type="entry name" value="FERRICHROME IRON RECEPTOR-RELATED"/>
    <property type="match status" value="1"/>
</dbReference>
<accession>A0A1H7WAN7</accession>
<dbReference type="Gene3D" id="2.60.40.1120">
    <property type="entry name" value="Carboxypeptidase-like, regulatory domain"/>
    <property type="match status" value="1"/>
</dbReference>
<evidence type="ECO:0000256" key="3">
    <source>
        <dbReference type="ARBA" id="ARBA00022452"/>
    </source>
</evidence>
<keyword evidence="6" id="KW-0408">Iron</keyword>
<dbReference type="InterPro" id="IPR008969">
    <property type="entry name" value="CarboxyPept-like_regulatory"/>
</dbReference>
<dbReference type="InterPro" id="IPR011662">
    <property type="entry name" value="Secretin/TonB_short_N"/>
</dbReference>
<dbReference type="PROSITE" id="PS52016">
    <property type="entry name" value="TONB_DEPENDENT_REC_3"/>
    <property type="match status" value="1"/>
</dbReference>
<keyword evidence="7" id="KW-0406">Ion transport</keyword>
<organism evidence="14 15">
    <name type="scientific">Olivibacter domesticus</name>
    <name type="common">Pseudosphingobacterium domesticum</name>
    <dbReference type="NCBI Taxonomy" id="407022"/>
    <lineage>
        <taxon>Bacteria</taxon>
        <taxon>Pseudomonadati</taxon>
        <taxon>Bacteroidota</taxon>
        <taxon>Sphingobacteriia</taxon>
        <taxon>Sphingobacteriales</taxon>
        <taxon>Sphingobacteriaceae</taxon>
        <taxon>Olivibacter</taxon>
    </lineage>
</organism>
<dbReference type="SUPFAM" id="SSF56935">
    <property type="entry name" value="Porins"/>
    <property type="match status" value="1"/>
</dbReference>
<dbReference type="SMART" id="SM00965">
    <property type="entry name" value="STN"/>
    <property type="match status" value="1"/>
</dbReference>
<dbReference type="GO" id="GO:0006826">
    <property type="term" value="P:iron ion transport"/>
    <property type="evidence" value="ECO:0007669"/>
    <property type="project" value="UniProtKB-KW"/>
</dbReference>
<keyword evidence="9 11" id="KW-0472">Membrane</keyword>
<keyword evidence="10 11" id="KW-0998">Cell outer membrane</keyword>
<dbReference type="InterPro" id="IPR023996">
    <property type="entry name" value="TonB-dep_OMP_SusC/RagA"/>
</dbReference>
<dbReference type="InterPro" id="IPR039426">
    <property type="entry name" value="TonB-dep_rcpt-like"/>
</dbReference>
<dbReference type="Pfam" id="PF07715">
    <property type="entry name" value="Plug"/>
    <property type="match status" value="1"/>
</dbReference>
<dbReference type="InterPro" id="IPR023997">
    <property type="entry name" value="TonB-dep_OMP_SusC/RagA_CS"/>
</dbReference>
<dbReference type="RefSeq" id="WP_093329217.1">
    <property type="nucleotide sequence ID" value="NZ_FOAF01000008.1"/>
</dbReference>
<keyword evidence="5 11" id="KW-0812">Transmembrane</keyword>
<dbReference type="NCBIfam" id="TIGR04057">
    <property type="entry name" value="SusC_RagA_signa"/>
    <property type="match status" value="1"/>
</dbReference>
<evidence type="ECO:0000256" key="6">
    <source>
        <dbReference type="ARBA" id="ARBA00023004"/>
    </source>
</evidence>
<dbReference type="EMBL" id="FOAF01000008">
    <property type="protein sequence ID" value="SEM18573.1"/>
    <property type="molecule type" value="Genomic_DNA"/>
</dbReference>
<comment type="similarity">
    <text evidence="11">Belongs to the TonB-dependent receptor family.</text>
</comment>
<evidence type="ECO:0000256" key="2">
    <source>
        <dbReference type="ARBA" id="ARBA00022448"/>
    </source>
</evidence>
<dbReference type="NCBIfam" id="TIGR04056">
    <property type="entry name" value="OMP_RagA_SusC"/>
    <property type="match status" value="1"/>
</dbReference>